<dbReference type="Pfam" id="PF00650">
    <property type="entry name" value="CRAL_TRIO"/>
    <property type="match status" value="1"/>
</dbReference>
<accession>F4PJW8</accession>
<dbReference type="InterPro" id="IPR036273">
    <property type="entry name" value="CRAL/TRIO_N_dom_sf"/>
</dbReference>
<evidence type="ECO:0000256" key="2">
    <source>
        <dbReference type="ARBA" id="ARBA00004496"/>
    </source>
</evidence>
<gene>
    <name evidence="13" type="ORF">DFA_06030</name>
</gene>
<dbReference type="STRING" id="1054147.F4PJW8"/>
<dbReference type="GeneID" id="14876516"/>
<feature type="region of interest" description="Disordered" evidence="10">
    <location>
        <begin position="322"/>
        <end position="345"/>
    </location>
</feature>
<feature type="compositionally biased region" description="Polar residues" evidence="10">
    <location>
        <begin position="252"/>
        <end position="270"/>
    </location>
</feature>
<dbReference type="InterPro" id="IPR009038">
    <property type="entry name" value="GOLD_dom"/>
</dbReference>
<dbReference type="CDD" id="cd00170">
    <property type="entry name" value="SEC14"/>
    <property type="match status" value="1"/>
</dbReference>
<dbReference type="Pfam" id="PF03765">
    <property type="entry name" value="CRAL_TRIO_N"/>
    <property type="match status" value="1"/>
</dbReference>
<organism evidence="13 14">
    <name type="scientific">Cavenderia fasciculata</name>
    <name type="common">Slime mold</name>
    <name type="synonym">Dictyostelium fasciculatum</name>
    <dbReference type="NCBI Taxonomy" id="261658"/>
    <lineage>
        <taxon>Eukaryota</taxon>
        <taxon>Amoebozoa</taxon>
        <taxon>Evosea</taxon>
        <taxon>Eumycetozoa</taxon>
        <taxon>Dictyostelia</taxon>
        <taxon>Acytosteliales</taxon>
        <taxon>Cavenderiaceae</taxon>
        <taxon>Cavenderia</taxon>
    </lineage>
</organism>
<comment type="similarity">
    <text evidence="3">Belongs to the patellin family.</text>
</comment>
<dbReference type="OMA" id="HCYDKVG"/>
<keyword evidence="7" id="KW-0446">Lipid-binding</keyword>
<feature type="compositionally biased region" description="Low complexity" evidence="10">
    <location>
        <begin position="322"/>
        <end position="343"/>
    </location>
</feature>
<keyword evidence="6" id="KW-0132">Cell division</keyword>
<dbReference type="InterPro" id="IPR036598">
    <property type="entry name" value="GOLD_dom_sf"/>
</dbReference>
<dbReference type="PROSITE" id="PS50191">
    <property type="entry name" value="CRAL_TRIO"/>
    <property type="match status" value="1"/>
</dbReference>
<evidence type="ECO:0000256" key="6">
    <source>
        <dbReference type="ARBA" id="ARBA00022618"/>
    </source>
</evidence>
<dbReference type="Gene3D" id="2.60.120.680">
    <property type="entry name" value="GOLD domain"/>
    <property type="match status" value="1"/>
</dbReference>
<feature type="region of interest" description="Disordered" evidence="10">
    <location>
        <begin position="411"/>
        <end position="447"/>
    </location>
</feature>
<name>F4PJW8_CACFS</name>
<dbReference type="PANTHER" id="PTHR45932">
    <property type="entry name" value="PATELLIN-1"/>
    <property type="match status" value="1"/>
</dbReference>
<feature type="domain" description="CRAL-TRIO" evidence="11">
    <location>
        <begin position="88"/>
        <end position="255"/>
    </location>
</feature>
<protein>
    <submittedName>
        <fullName evidence="13">Cellular retinaldehyde-binding/triple function domain-containing protein</fullName>
    </submittedName>
</protein>
<dbReference type="SUPFAM" id="SSF52087">
    <property type="entry name" value="CRAL/TRIO domain"/>
    <property type="match status" value="1"/>
</dbReference>
<keyword evidence="8" id="KW-0472">Membrane</keyword>
<dbReference type="InterPro" id="IPR036865">
    <property type="entry name" value="CRAL-TRIO_dom_sf"/>
</dbReference>
<evidence type="ECO:0000256" key="9">
    <source>
        <dbReference type="ARBA" id="ARBA00023306"/>
    </source>
</evidence>
<evidence type="ECO:0000259" key="12">
    <source>
        <dbReference type="PROSITE" id="PS50866"/>
    </source>
</evidence>
<dbReference type="GO" id="GO:0016020">
    <property type="term" value="C:membrane"/>
    <property type="evidence" value="ECO:0007669"/>
    <property type="project" value="UniProtKB-SubCell"/>
</dbReference>
<dbReference type="PROSITE" id="PS50866">
    <property type="entry name" value="GOLD"/>
    <property type="match status" value="1"/>
</dbReference>
<evidence type="ECO:0000256" key="7">
    <source>
        <dbReference type="ARBA" id="ARBA00023121"/>
    </source>
</evidence>
<dbReference type="Gene3D" id="3.40.525.10">
    <property type="entry name" value="CRAL-TRIO lipid binding domain"/>
    <property type="match status" value="1"/>
</dbReference>
<dbReference type="PANTHER" id="PTHR45932:SF17">
    <property type="entry name" value="CELLULAR RETINALDEHYDE-BINDING_TRIPLE FUNCTION DOMAIN-CONTAINING PROTEIN"/>
    <property type="match status" value="1"/>
</dbReference>
<dbReference type="InterPro" id="IPR001251">
    <property type="entry name" value="CRAL-TRIO_dom"/>
</dbReference>
<keyword evidence="9" id="KW-0131">Cell cycle</keyword>
<dbReference type="SMART" id="SM00516">
    <property type="entry name" value="SEC14"/>
    <property type="match status" value="1"/>
</dbReference>
<keyword evidence="4" id="KW-0813">Transport</keyword>
<proteinExistence type="inferred from homology"/>
<dbReference type="AlphaFoldDB" id="F4PJW8"/>
<dbReference type="KEGG" id="dfa:DFA_06030"/>
<dbReference type="SUPFAM" id="SSF46938">
    <property type="entry name" value="CRAL/TRIO N-terminal domain"/>
    <property type="match status" value="1"/>
</dbReference>
<feature type="region of interest" description="Disordered" evidence="10">
    <location>
        <begin position="252"/>
        <end position="277"/>
    </location>
</feature>
<dbReference type="InterPro" id="IPR011074">
    <property type="entry name" value="CRAL/TRIO_N_dom"/>
</dbReference>
<evidence type="ECO:0000256" key="4">
    <source>
        <dbReference type="ARBA" id="ARBA00022448"/>
    </source>
</evidence>
<evidence type="ECO:0000256" key="10">
    <source>
        <dbReference type="SAM" id="MobiDB-lite"/>
    </source>
</evidence>
<dbReference type="EMBL" id="GL883007">
    <property type="protein sequence ID" value="EGG23892.1"/>
    <property type="molecule type" value="Genomic_DNA"/>
</dbReference>
<evidence type="ECO:0000256" key="3">
    <source>
        <dbReference type="ARBA" id="ARBA00007155"/>
    </source>
</evidence>
<keyword evidence="5" id="KW-0963">Cytoplasm</keyword>
<feature type="domain" description="GOLD" evidence="12">
    <location>
        <begin position="261"/>
        <end position="390"/>
    </location>
</feature>
<dbReference type="GO" id="GO:0051301">
    <property type="term" value="P:cell division"/>
    <property type="evidence" value="ECO:0007669"/>
    <property type="project" value="UniProtKB-KW"/>
</dbReference>
<evidence type="ECO:0000313" key="13">
    <source>
        <dbReference type="EMBL" id="EGG23892.1"/>
    </source>
</evidence>
<reference evidence="14" key="1">
    <citation type="journal article" date="2011" name="Genome Res.">
        <title>Phylogeny-wide analysis of social amoeba genomes highlights ancient origins for complex intercellular communication.</title>
        <authorList>
            <person name="Heidel A.J."/>
            <person name="Lawal H.M."/>
            <person name="Felder M."/>
            <person name="Schilde C."/>
            <person name="Helps N.R."/>
            <person name="Tunggal B."/>
            <person name="Rivero F."/>
            <person name="John U."/>
            <person name="Schleicher M."/>
            <person name="Eichinger L."/>
            <person name="Platzer M."/>
            <person name="Noegel A.A."/>
            <person name="Schaap P."/>
            <person name="Gloeckner G."/>
        </authorList>
    </citation>
    <scope>NUCLEOTIDE SEQUENCE [LARGE SCALE GENOMIC DNA]</scope>
    <source>
        <strain evidence="14">SH3</strain>
    </source>
</reference>
<evidence type="ECO:0000259" key="11">
    <source>
        <dbReference type="PROSITE" id="PS50191"/>
    </source>
</evidence>
<dbReference type="GO" id="GO:0005737">
    <property type="term" value="C:cytoplasm"/>
    <property type="evidence" value="ECO:0007669"/>
    <property type="project" value="UniProtKB-SubCell"/>
</dbReference>
<evidence type="ECO:0000256" key="1">
    <source>
        <dbReference type="ARBA" id="ARBA00004370"/>
    </source>
</evidence>
<dbReference type="Proteomes" id="UP000007797">
    <property type="component" value="Unassembled WGS sequence"/>
</dbReference>
<dbReference type="GO" id="GO:0008289">
    <property type="term" value="F:lipid binding"/>
    <property type="evidence" value="ECO:0007669"/>
    <property type="project" value="UniProtKB-KW"/>
</dbReference>
<dbReference type="SUPFAM" id="SSF101576">
    <property type="entry name" value="Supernatant protein factor (SPF), C-terminal domain"/>
    <property type="match status" value="1"/>
</dbReference>
<keyword evidence="14" id="KW-1185">Reference proteome</keyword>
<evidence type="ECO:0000256" key="8">
    <source>
        <dbReference type="ARBA" id="ARBA00023136"/>
    </source>
</evidence>
<dbReference type="InterPro" id="IPR044834">
    <property type="entry name" value="PATL"/>
</dbReference>
<evidence type="ECO:0000256" key="5">
    <source>
        <dbReference type="ARBA" id="ARBA00022490"/>
    </source>
</evidence>
<dbReference type="OrthoDB" id="75724at2759"/>
<comment type="subcellular location">
    <subcellularLocation>
        <location evidence="2">Cytoplasm</location>
    </subcellularLocation>
    <subcellularLocation>
        <location evidence="1">Membrane</location>
    </subcellularLocation>
</comment>
<evidence type="ECO:0000313" key="14">
    <source>
        <dbReference type="Proteomes" id="UP000007797"/>
    </source>
</evidence>
<dbReference type="RefSeq" id="XP_004361743.1">
    <property type="nucleotide sequence ID" value="XM_004361686.1"/>
</dbReference>
<sequence length="447" mass="50959">MTDLSIEQTRILADFRVFIDQNAKEWKEKLGLASQLELWHINLEVESPLRDMILIKFLRARDFKLDCAQTMLYNTFVWRKEFNVDNLVNEQFPEYDNIGSIGVDRLGRPVMYNYYCNIDVNKIFANGDVSTFLRWKVSQMETSIKSLAENGWKESQMLVVHDYKDVSLFSMDSRTKQASKQTIQLLQDNYPEILAVKYFINIPWFFERLVNLFTSERTKKKFVVCDSNSYRHHLLENIDITKLPAKYGGLNNIQQDGNNIEDTTAATTTKGDNEQDKVQSVTLKSKESHKINLGTLLPGTTVSWEFTTESNDIGFSIVIDNSPSSSSSSSGDGDNNNNNNKNNYQPALDRTVHEFNAGEFTTVRDAKYLFIFDNNHSMFKQKLVHYKIAVKSAAIPTPTPTTVPILNQVGSSTATTTLEPTVDDKKQEETVDATTTTTSPDHDQIDE</sequence>